<proteinExistence type="predicted"/>
<dbReference type="InterPro" id="IPR011060">
    <property type="entry name" value="RibuloseP-bd_barrel"/>
</dbReference>
<dbReference type="SUPFAM" id="SSF51366">
    <property type="entry name" value="Ribulose-phoshate binding barrel"/>
    <property type="match status" value="1"/>
</dbReference>
<evidence type="ECO:0000313" key="4">
    <source>
        <dbReference type="Proteomes" id="UP001059576"/>
    </source>
</evidence>
<dbReference type="Pfam" id="PF00834">
    <property type="entry name" value="Ribul_P_3_epim"/>
    <property type="match status" value="1"/>
</dbReference>
<protein>
    <submittedName>
        <fullName evidence="3">Ribulose phosphate epimerase</fullName>
    </submittedName>
</protein>
<dbReference type="InterPro" id="IPR000056">
    <property type="entry name" value="Ribul_P_3_epim-like"/>
</dbReference>
<sequence length="214" mass="24604">MQYSQSICALNSFESLSDIDYLYQNGFDNFHLDFIDFHYVKSFGLKLDDVLWLRKRYTKATFEAHCMCVYSHPLISTLVGAGINKISLPAKEFNLKYLLENKKLFPNTKFGIMIEAKDDVQELSELIKKCDYVVLMTIDIIGGVGQKLNPTLLEKVPQIRKIKKNIEIISDGGLRQENVFEFLKAGVDIAVGGSILHNFPTKFKTFKEFWKEVE</sequence>
<name>A0ABY5J2D6_9BACT</name>
<evidence type="ECO:0000256" key="1">
    <source>
        <dbReference type="ARBA" id="ARBA00022723"/>
    </source>
</evidence>
<reference evidence="3" key="1">
    <citation type="submission" date="2022-07" db="EMBL/GenBank/DDBJ databases">
        <title>Complete genome of Mycoplasma equigenitalium type strain T37.</title>
        <authorList>
            <person name="Spergser J."/>
        </authorList>
    </citation>
    <scope>NUCLEOTIDE SEQUENCE</scope>
    <source>
        <strain evidence="3">T37</strain>
    </source>
</reference>
<dbReference type="InterPro" id="IPR013785">
    <property type="entry name" value="Aldolase_TIM"/>
</dbReference>
<dbReference type="EMBL" id="CP101808">
    <property type="protein sequence ID" value="UUD36933.1"/>
    <property type="molecule type" value="Genomic_DNA"/>
</dbReference>
<keyword evidence="2" id="KW-0413">Isomerase</keyword>
<keyword evidence="1" id="KW-0479">Metal-binding</keyword>
<dbReference type="PANTHER" id="PTHR11749">
    <property type="entry name" value="RIBULOSE-5-PHOSPHATE-3-EPIMERASE"/>
    <property type="match status" value="1"/>
</dbReference>
<organism evidence="3 4">
    <name type="scientific">Mycoplasmopsis equigenitalium</name>
    <dbReference type="NCBI Taxonomy" id="114883"/>
    <lineage>
        <taxon>Bacteria</taxon>
        <taxon>Bacillati</taxon>
        <taxon>Mycoplasmatota</taxon>
        <taxon>Mycoplasmoidales</taxon>
        <taxon>Metamycoplasmataceae</taxon>
        <taxon>Mycoplasmopsis</taxon>
    </lineage>
</organism>
<evidence type="ECO:0000313" key="3">
    <source>
        <dbReference type="EMBL" id="UUD36933.1"/>
    </source>
</evidence>
<dbReference type="Gene3D" id="3.20.20.70">
    <property type="entry name" value="Aldolase class I"/>
    <property type="match status" value="1"/>
</dbReference>
<keyword evidence="4" id="KW-1185">Reference proteome</keyword>
<evidence type="ECO:0000256" key="2">
    <source>
        <dbReference type="ARBA" id="ARBA00023235"/>
    </source>
</evidence>
<dbReference type="Proteomes" id="UP001059576">
    <property type="component" value="Chromosome"/>
</dbReference>
<dbReference type="RefSeq" id="WP_165036258.1">
    <property type="nucleotide sequence ID" value="NZ_CP101808.1"/>
</dbReference>
<accession>A0ABY5J2D6</accession>
<gene>
    <name evidence="3" type="ORF">NPA09_03475</name>
</gene>